<sequence length="120" mass="13948">MTVEINEKDNERAIEISQTHGDRVIKKSKINPRSNSRYNENIDTTLEFTKSVFDENNQLPISNDTFKAIVENAQGKSDIKKLCVQYNIEPSILLNILELRRPYMKNSSRSIKTRFEKLSN</sequence>
<proteinExistence type="predicted"/>
<comment type="caution">
    <text evidence="1">The sequence shown here is derived from an EMBL/GenBank/DDBJ whole genome shotgun (WGS) entry which is preliminary data.</text>
</comment>
<dbReference type="Proteomes" id="UP001160148">
    <property type="component" value="Unassembled WGS sequence"/>
</dbReference>
<dbReference type="EMBL" id="CARXXK010000001">
    <property type="protein sequence ID" value="CAI6350130.1"/>
    <property type="molecule type" value="Genomic_DNA"/>
</dbReference>
<evidence type="ECO:0000313" key="2">
    <source>
        <dbReference type="Proteomes" id="UP001160148"/>
    </source>
</evidence>
<name>A0AAV0W2T7_9HEMI</name>
<accession>A0AAV0W2T7</accession>
<dbReference type="AlphaFoldDB" id="A0AAV0W2T7"/>
<organism evidence="1 2">
    <name type="scientific">Macrosiphum euphorbiae</name>
    <name type="common">potato aphid</name>
    <dbReference type="NCBI Taxonomy" id="13131"/>
    <lineage>
        <taxon>Eukaryota</taxon>
        <taxon>Metazoa</taxon>
        <taxon>Ecdysozoa</taxon>
        <taxon>Arthropoda</taxon>
        <taxon>Hexapoda</taxon>
        <taxon>Insecta</taxon>
        <taxon>Pterygota</taxon>
        <taxon>Neoptera</taxon>
        <taxon>Paraneoptera</taxon>
        <taxon>Hemiptera</taxon>
        <taxon>Sternorrhyncha</taxon>
        <taxon>Aphidomorpha</taxon>
        <taxon>Aphidoidea</taxon>
        <taxon>Aphididae</taxon>
        <taxon>Macrosiphini</taxon>
        <taxon>Macrosiphum</taxon>
    </lineage>
</organism>
<protein>
    <submittedName>
        <fullName evidence="1">Uncharacterized protein</fullName>
    </submittedName>
</protein>
<keyword evidence="2" id="KW-1185">Reference proteome</keyword>
<reference evidence="1 2" key="1">
    <citation type="submission" date="2023-01" db="EMBL/GenBank/DDBJ databases">
        <authorList>
            <person name="Whitehead M."/>
        </authorList>
    </citation>
    <scope>NUCLEOTIDE SEQUENCE [LARGE SCALE GENOMIC DNA]</scope>
</reference>
<gene>
    <name evidence="1" type="ORF">MEUPH1_LOCUS6624</name>
</gene>
<evidence type="ECO:0000313" key="1">
    <source>
        <dbReference type="EMBL" id="CAI6350130.1"/>
    </source>
</evidence>